<organism evidence="5 6">
    <name type="scientific">Trypanosoma vivax (strain Y486)</name>
    <dbReference type="NCBI Taxonomy" id="1055687"/>
    <lineage>
        <taxon>Eukaryota</taxon>
        <taxon>Discoba</taxon>
        <taxon>Euglenozoa</taxon>
        <taxon>Kinetoplastea</taxon>
        <taxon>Metakinetoplastina</taxon>
        <taxon>Trypanosomatida</taxon>
        <taxon>Trypanosomatidae</taxon>
        <taxon>Trypanosoma</taxon>
        <taxon>Duttonella</taxon>
    </lineage>
</organism>
<feature type="compositionally biased region" description="Low complexity" evidence="2">
    <location>
        <begin position="506"/>
        <end position="518"/>
    </location>
</feature>
<feature type="signal peptide" evidence="4">
    <location>
        <begin position="1"/>
        <end position="21"/>
    </location>
</feature>
<feature type="chain" id="PRO_5003395382" description="65 kDa invariant surface glycoprotein" evidence="4">
    <location>
        <begin position="22"/>
        <end position="625"/>
    </location>
</feature>
<keyword evidence="3" id="KW-0812">Transmembrane</keyword>
<proteinExistence type="predicted"/>
<reference evidence="5 6" key="1">
    <citation type="journal article" date="2012" name="Proc. Natl. Acad. Sci. U.S.A.">
        <title>Antigenic diversity is generated by distinct evolutionary mechanisms in African trypanosome species.</title>
        <authorList>
            <person name="Jackson A.P."/>
            <person name="Berry A."/>
            <person name="Aslett M."/>
            <person name="Allison H.C."/>
            <person name="Burton P."/>
            <person name="Vavrova-Anderson J."/>
            <person name="Brown R."/>
            <person name="Browne H."/>
            <person name="Corton N."/>
            <person name="Hauser H."/>
            <person name="Gamble J."/>
            <person name="Gilderthorp R."/>
            <person name="Marcello L."/>
            <person name="McQuillan J."/>
            <person name="Otto T.D."/>
            <person name="Quail M.A."/>
            <person name="Sanders M.J."/>
            <person name="van Tonder A."/>
            <person name="Ginger M.L."/>
            <person name="Field M.C."/>
            <person name="Barry J.D."/>
            <person name="Hertz-Fowler C."/>
            <person name="Berriman M."/>
        </authorList>
    </citation>
    <scope>NUCLEOTIDE SEQUENCE</scope>
    <source>
        <strain evidence="5 6">Y486</strain>
    </source>
</reference>
<dbReference type="AlphaFoldDB" id="F9WVC6"/>
<feature type="compositionally biased region" description="Polar residues" evidence="2">
    <location>
        <begin position="459"/>
        <end position="469"/>
    </location>
</feature>
<keyword evidence="4" id="KW-0732">Signal</keyword>
<dbReference type="VEuPathDB" id="TriTrypDB:TvY486_0044510"/>
<keyword evidence="1" id="KW-0175">Coiled coil</keyword>
<keyword evidence="3" id="KW-1133">Transmembrane helix</keyword>
<keyword evidence="3" id="KW-0472">Membrane</keyword>
<feature type="coiled-coil region" evidence="1">
    <location>
        <begin position="202"/>
        <end position="233"/>
    </location>
</feature>
<evidence type="ECO:0000256" key="1">
    <source>
        <dbReference type="SAM" id="Coils"/>
    </source>
</evidence>
<name>F9WVC6_TRYVY</name>
<evidence type="ECO:0000313" key="5">
    <source>
        <dbReference type="EMBL" id="CCD21533.1"/>
    </source>
</evidence>
<evidence type="ECO:0008006" key="7">
    <source>
        <dbReference type="Google" id="ProtNLM"/>
    </source>
</evidence>
<evidence type="ECO:0000256" key="3">
    <source>
        <dbReference type="SAM" id="Phobius"/>
    </source>
</evidence>
<dbReference type="Proteomes" id="UP000009027">
    <property type="component" value="Unassembled WGS sequence"/>
</dbReference>
<evidence type="ECO:0000256" key="4">
    <source>
        <dbReference type="SAM" id="SignalP"/>
    </source>
</evidence>
<gene>
    <name evidence="5" type="ORF">TvY486_0044510</name>
</gene>
<feature type="compositionally biased region" description="Basic and acidic residues" evidence="2">
    <location>
        <begin position="482"/>
        <end position="491"/>
    </location>
</feature>
<protein>
    <recommendedName>
        <fullName evidence="7">65 kDa invariant surface glycoprotein</fullName>
    </recommendedName>
</protein>
<dbReference type="EMBL" id="CAEX01007863">
    <property type="protein sequence ID" value="CCD21533.1"/>
    <property type="molecule type" value="Genomic_DNA"/>
</dbReference>
<evidence type="ECO:0000313" key="6">
    <source>
        <dbReference type="Proteomes" id="UP000009027"/>
    </source>
</evidence>
<feature type="transmembrane region" description="Helical" evidence="3">
    <location>
        <begin position="591"/>
        <end position="612"/>
    </location>
</feature>
<keyword evidence="6" id="KW-1185">Reference proteome</keyword>
<accession>F9WVC6</accession>
<sequence length="625" mass="69323">MTRQHLLPLLACALLCGGVLASSSALSLATTPRTSDVPNETLCEWWRNKARVRRHAVVLQSHLLQKRDNLTTKYQRFVNKVGDAGAAAQHSAVDKAWNEIRTKYWEGFLLASEGSGKASAIAAHMMLWQRYLPPRWKRFSQNSSCNLVANMADRNITLLHDGLAKDVNVLFNLCKQHNIKHCDFYRDRVTPHVRWLNKIKTFDALEAKLDELYRSAEEALKKAQMEKNVFDEKVFIGCELEKKLDIVRDTFLGLKKIAEDVVAMEAGLTKIVDELQVKAKSLGMSDVAVADTQHVRHMANEVVENISPALQRILAAMYGSTNSSLHTLLNYGKEFKHDFSNCRSEMVERTVLLRLVNEERQHHFDDFEEWRKATEVMWTSVTNMTLPHNANCSTWGAVDCETLLNAANDLFEASRSSRKDAEAKLDEMIKGTLMIEGQVKEGMVRLAAKEEEQKRLKQAHTTTTQNKQAELQKADTPVVYEHPSHADDDAGRAAANTDKQAESEADAATAAGAKGAESNTMTSVVDQMLQDLAEGAHSDASAPPAEEVDRKLRELEDVMIGVVPGEADDELLEAEAGDVGGVSGSKRPSTIVLAVVVPIVVATLAAVGLFVFSRRRRVVKDVASA</sequence>
<evidence type="ECO:0000256" key="2">
    <source>
        <dbReference type="SAM" id="MobiDB-lite"/>
    </source>
</evidence>
<feature type="region of interest" description="Disordered" evidence="2">
    <location>
        <begin position="451"/>
        <end position="519"/>
    </location>
</feature>